<feature type="domain" description="Retroviral polymerase SH3-like" evidence="2">
    <location>
        <begin position="50"/>
        <end position="81"/>
    </location>
</feature>
<dbReference type="OrthoDB" id="1751476at2759"/>
<keyword evidence="4" id="KW-1185">Reference proteome</keyword>
<name>A0A371HM73_MUCPR</name>
<reference evidence="3" key="1">
    <citation type="submission" date="2018-05" db="EMBL/GenBank/DDBJ databases">
        <title>Draft genome of Mucuna pruriens seed.</title>
        <authorList>
            <person name="Nnadi N.E."/>
            <person name="Vos R."/>
            <person name="Hasami M.H."/>
            <person name="Devisetty U.K."/>
            <person name="Aguiy J.C."/>
        </authorList>
    </citation>
    <scope>NUCLEOTIDE SEQUENCE [LARGE SCALE GENOMIC DNA]</scope>
    <source>
        <strain evidence="3">JCA_2017</strain>
    </source>
</reference>
<protein>
    <recommendedName>
        <fullName evidence="2">Retroviral polymerase SH3-like domain-containing protein</fullName>
    </recommendedName>
</protein>
<proteinExistence type="predicted"/>
<dbReference type="AlphaFoldDB" id="A0A371HM73"/>
<evidence type="ECO:0000313" key="3">
    <source>
        <dbReference type="EMBL" id="RDY03893.1"/>
    </source>
</evidence>
<gene>
    <name evidence="3" type="ORF">CR513_12471</name>
</gene>
<dbReference type="Pfam" id="PF25597">
    <property type="entry name" value="SH3_retrovirus"/>
    <property type="match status" value="1"/>
</dbReference>
<comment type="caution">
    <text evidence="3">The sequence shown here is derived from an EMBL/GenBank/DDBJ whole genome shotgun (WGS) entry which is preliminary data.</text>
</comment>
<dbReference type="InterPro" id="IPR057670">
    <property type="entry name" value="SH3_retrovirus"/>
</dbReference>
<dbReference type="Proteomes" id="UP000257109">
    <property type="component" value="Unassembled WGS sequence"/>
</dbReference>
<sequence length="135" mass="15527">MTKYGVVGLLQRLGMTTFIHEETKLVNKTKIGMLAQLYEIFKMSEEKDNKNLGKFDPKSDNGVFIGYFETSKAYRVYNSRTLTWKKPSMSSHLRSNIGGPRPIPSRLGQATTKWPNFQQPNKERPSYVFHVSHPT</sequence>
<evidence type="ECO:0000259" key="2">
    <source>
        <dbReference type="Pfam" id="PF25597"/>
    </source>
</evidence>
<evidence type="ECO:0000256" key="1">
    <source>
        <dbReference type="SAM" id="MobiDB-lite"/>
    </source>
</evidence>
<organism evidence="3 4">
    <name type="scientific">Mucuna pruriens</name>
    <name type="common">Velvet bean</name>
    <name type="synonym">Dolichos pruriens</name>
    <dbReference type="NCBI Taxonomy" id="157652"/>
    <lineage>
        <taxon>Eukaryota</taxon>
        <taxon>Viridiplantae</taxon>
        <taxon>Streptophyta</taxon>
        <taxon>Embryophyta</taxon>
        <taxon>Tracheophyta</taxon>
        <taxon>Spermatophyta</taxon>
        <taxon>Magnoliopsida</taxon>
        <taxon>eudicotyledons</taxon>
        <taxon>Gunneridae</taxon>
        <taxon>Pentapetalae</taxon>
        <taxon>rosids</taxon>
        <taxon>fabids</taxon>
        <taxon>Fabales</taxon>
        <taxon>Fabaceae</taxon>
        <taxon>Papilionoideae</taxon>
        <taxon>50 kb inversion clade</taxon>
        <taxon>NPAAA clade</taxon>
        <taxon>indigoferoid/millettioid clade</taxon>
        <taxon>Phaseoleae</taxon>
        <taxon>Mucuna</taxon>
    </lineage>
</organism>
<feature type="region of interest" description="Disordered" evidence="1">
    <location>
        <begin position="89"/>
        <end position="135"/>
    </location>
</feature>
<feature type="non-terminal residue" evidence="3">
    <location>
        <position position="1"/>
    </location>
</feature>
<feature type="compositionally biased region" description="Polar residues" evidence="1">
    <location>
        <begin position="108"/>
        <end position="120"/>
    </location>
</feature>
<accession>A0A371HM73</accession>
<dbReference type="EMBL" id="QJKJ01002188">
    <property type="protein sequence ID" value="RDY03893.1"/>
    <property type="molecule type" value="Genomic_DNA"/>
</dbReference>
<evidence type="ECO:0000313" key="4">
    <source>
        <dbReference type="Proteomes" id="UP000257109"/>
    </source>
</evidence>